<name>A0A1B1SCV3_9BACT</name>
<dbReference type="RefSeq" id="WP_068961924.1">
    <property type="nucleotide sequence ID" value="NZ_CAJTAP010000030.1"/>
</dbReference>
<evidence type="ECO:0000256" key="2">
    <source>
        <dbReference type="SAM" id="SignalP"/>
    </source>
</evidence>
<keyword evidence="4" id="KW-1185">Reference proteome</keyword>
<evidence type="ECO:0008006" key="5">
    <source>
        <dbReference type="Google" id="ProtNLM"/>
    </source>
</evidence>
<organism evidence="3 4">
    <name type="scientific">Muribaculum intestinale</name>
    <dbReference type="NCBI Taxonomy" id="1796646"/>
    <lineage>
        <taxon>Bacteria</taxon>
        <taxon>Pseudomonadati</taxon>
        <taxon>Bacteroidota</taxon>
        <taxon>Bacteroidia</taxon>
        <taxon>Bacteroidales</taxon>
        <taxon>Muribaculaceae</taxon>
        <taxon>Muribaculum</taxon>
    </lineage>
</organism>
<dbReference type="Proteomes" id="UP000186351">
    <property type="component" value="Chromosome"/>
</dbReference>
<dbReference type="STRING" id="1796646.A4V02_13595"/>
<feature type="region of interest" description="Disordered" evidence="1">
    <location>
        <begin position="183"/>
        <end position="222"/>
    </location>
</feature>
<evidence type="ECO:0000313" key="3">
    <source>
        <dbReference type="EMBL" id="ANU64652.1"/>
    </source>
</evidence>
<feature type="chain" id="PRO_5008529475" description="DUF2207 domain-containing protein" evidence="2">
    <location>
        <begin position="21"/>
        <end position="248"/>
    </location>
</feature>
<protein>
    <recommendedName>
        <fullName evidence="5">DUF2207 domain-containing protein</fullName>
    </recommendedName>
</protein>
<reference evidence="4" key="1">
    <citation type="submission" date="2016-04" db="EMBL/GenBank/DDBJ databases">
        <title>Complete Genome Sequences of Twelve Strains of a Stable Defined Moderately Diverse Mouse Microbiota 2 (sDMDMm2).</title>
        <authorList>
            <person name="Uchimura Y."/>
            <person name="Wyss M."/>
            <person name="Brugiroux S."/>
            <person name="Limenitakis J.P."/>
            <person name="Stecher B."/>
            <person name="McCoy K.D."/>
            <person name="Macpherson A.J."/>
        </authorList>
    </citation>
    <scope>NUCLEOTIDE SEQUENCE [LARGE SCALE GENOMIC DNA]</scope>
    <source>
        <strain evidence="4">YL27</strain>
    </source>
</reference>
<feature type="signal peptide" evidence="2">
    <location>
        <begin position="1"/>
        <end position="20"/>
    </location>
</feature>
<gene>
    <name evidence="3" type="ORF">A4V02_13595</name>
</gene>
<dbReference type="GeneID" id="65537909"/>
<evidence type="ECO:0000256" key="1">
    <source>
        <dbReference type="SAM" id="MobiDB-lite"/>
    </source>
</evidence>
<dbReference type="EMBL" id="CP015402">
    <property type="protein sequence ID" value="ANU64652.1"/>
    <property type="molecule type" value="Genomic_DNA"/>
</dbReference>
<evidence type="ECO:0000313" key="4">
    <source>
        <dbReference type="Proteomes" id="UP000186351"/>
    </source>
</evidence>
<sequence length="248" mass="28102">MKSTILALLLSFVAILPAAASTTARLNRTWVETGVMKHDQEGLSLHVDFDLTDAKGRLVGVQAIFYSRPGGWALRDKNDKYRLSPSLNYVAAFDYFRPEERDMKVSDFELFIPVRELHLSNGHKYRIYAQLSLYSDPGKKGEFLAESDFLPITVDLTDPNHPKAIPDFSQVITVAEVDKAKKEGRQVGVTTRKNPKQDKKAKKEQARKMKASKWGSHGSKVEKDSIDRATFWQKEEIDSTALPKLYIE</sequence>
<accession>A0A1Z2XFM6</accession>
<dbReference type="AlphaFoldDB" id="A0A1B1SCV3"/>
<dbReference type="KEGG" id="pary:A4V02_13595"/>
<proteinExistence type="predicted"/>
<feature type="compositionally biased region" description="Basic and acidic residues" evidence="1">
    <location>
        <begin position="195"/>
        <end position="207"/>
    </location>
</feature>
<keyword evidence="2" id="KW-0732">Signal</keyword>
<dbReference type="OrthoDB" id="3669864at2"/>
<accession>A0A1B1SCV3</accession>